<dbReference type="Proteomes" id="UP000187283">
    <property type="component" value="Unassembled WGS sequence"/>
</dbReference>
<dbReference type="AlphaFoldDB" id="A0A1R1XPA2"/>
<evidence type="ECO:0000313" key="3">
    <source>
        <dbReference type="Proteomes" id="UP000187283"/>
    </source>
</evidence>
<protein>
    <submittedName>
        <fullName evidence="2">Uncharacterized protein</fullName>
    </submittedName>
</protein>
<gene>
    <name evidence="2" type="ORF">AYI70_g6576</name>
</gene>
<sequence>MPHKLDPSTILTIPKTGDLLEPNEKDESHGVKVPGIGAEIPEQLFAEDADYLAERPTELQIAEEKLIE</sequence>
<name>A0A1R1XPA2_9FUNG</name>
<keyword evidence="3" id="KW-1185">Reference proteome</keyword>
<comment type="caution">
    <text evidence="2">The sequence shown here is derived from an EMBL/GenBank/DDBJ whole genome shotgun (WGS) entry which is preliminary data.</text>
</comment>
<proteinExistence type="predicted"/>
<accession>A0A1R1XPA2</accession>
<evidence type="ECO:0000313" key="2">
    <source>
        <dbReference type="EMBL" id="OMJ16466.1"/>
    </source>
</evidence>
<reference evidence="2 3" key="1">
    <citation type="submission" date="2017-01" db="EMBL/GenBank/DDBJ databases">
        <authorList>
            <person name="Mah S.A."/>
            <person name="Swanson W.J."/>
            <person name="Moy G.W."/>
            <person name="Vacquier V.D."/>
        </authorList>
    </citation>
    <scope>NUCLEOTIDE SEQUENCE [LARGE SCALE GENOMIC DNA]</scope>
    <source>
        <strain evidence="2 3">GSMNP</strain>
    </source>
</reference>
<dbReference type="EMBL" id="LSSN01002326">
    <property type="protein sequence ID" value="OMJ16466.1"/>
    <property type="molecule type" value="Genomic_DNA"/>
</dbReference>
<feature type="region of interest" description="Disordered" evidence="1">
    <location>
        <begin position="1"/>
        <end position="33"/>
    </location>
</feature>
<organism evidence="2 3">
    <name type="scientific">Smittium culicis</name>
    <dbReference type="NCBI Taxonomy" id="133412"/>
    <lineage>
        <taxon>Eukaryota</taxon>
        <taxon>Fungi</taxon>
        <taxon>Fungi incertae sedis</taxon>
        <taxon>Zoopagomycota</taxon>
        <taxon>Kickxellomycotina</taxon>
        <taxon>Harpellomycetes</taxon>
        <taxon>Harpellales</taxon>
        <taxon>Legeriomycetaceae</taxon>
        <taxon>Smittium</taxon>
    </lineage>
</organism>
<evidence type="ECO:0000256" key="1">
    <source>
        <dbReference type="SAM" id="MobiDB-lite"/>
    </source>
</evidence>